<dbReference type="NCBIfam" id="NF006731">
    <property type="entry name" value="PRK09262.1"/>
    <property type="match status" value="1"/>
</dbReference>
<comment type="catalytic activity">
    <reaction evidence="16">
        <text>oxaloacetate + H(+) = pyruvate + CO2</text>
        <dbReference type="Rhea" id="RHEA:15641"/>
        <dbReference type="ChEBI" id="CHEBI:15361"/>
        <dbReference type="ChEBI" id="CHEBI:15378"/>
        <dbReference type="ChEBI" id="CHEBI:16452"/>
        <dbReference type="ChEBI" id="CHEBI:16526"/>
        <dbReference type="EC" id="4.1.1.112"/>
    </reaction>
</comment>
<evidence type="ECO:0000313" key="20">
    <source>
        <dbReference type="Proteomes" id="UP000321685"/>
    </source>
</evidence>
<evidence type="ECO:0000256" key="18">
    <source>
        <dbReference type="PIRSR" id="PIRSR605493-1"/>
    </source>
</evidence>
<keyword evidence="20" id="KW-1185">Reference proteome</keyword>
<proteinExistence type="inferred from homology"/>
<evidence type="ECO:0000256" key="15">
    <source>
        <dbReference type="ARBA" id="ARBA00032305"/>
    </source>
</evidence>
<dbReference type="InterPro" id="IPR036704">
    <property type="entry name" value="RraA/RraA-like_sf"/>
</dbReference>
<dbReference type="GO" id="GO:0019336">
    <property type="term" value="P:phenol-containing compound catabolic process"/>
    <property type="evidence" value="ECO:0007669"/>
    <property type="project" value="UniProtKB-ARBA"/>
</dbReference>
<gene>
    <name evidence="19" type="ORF">PSU4_09100</name>
</gene>
<evidence type="ECO:0000256" key="16">
    <source>
        <dbReference type="ARBA" id="ARBA00047973"/>
    </source>
</evidence>
<evidence type="ECO:0000256" key="7">
    <source>
        <dbReference type="ARBA" id="ARBA00012213"/>
    </source>
</evidence>
<dbReference type="PANTHER" id="PTHR33254:SF16">
    <property type="entry name" value="BLR3842 PROTEIN"/>
    <property type="match status" value="1"/>
</dbReference>
<dbReference type="GO" id="GO:0046395">
    <property type="term" value="P:carboxylic acid catabolic process"/>
    <property type="evidence" value="ECO:0007669"/>
    <property type="project" value="UniProtKB-ARBA"/>
</dbReference>
<comment type="cofactor">
    <cofactor evidence="3">
        <name>a divalent metal cation</name>
        <dbReference type="ChEBI" id="CHEBI:60240"/>
    </cofactor>
</comment>
<evidence type="ECO:0000256" key="13">
    <source>
        <dbReference type="ARBA" id="ARBA00025046"/>
    </source>
</evidence>
<dbReference type="GO" id="GO:0046872">
    <property type="term" value="F:metal ion binding"/>
    <property type="evidence" value="ECO:0007669"/>
    <property type="project" value="UniProtKB-KW"/>
</dbReference>
<evidence type="ECO:0000256" key="1">
    <source>
        <dbReference type="ARBA" id="ARBA00001342"/>
    </source>
</evidence>
<comment type="similarity">
    <text evidence="4">Belongs to the class II aldolase/RraA-like family.</text>
</comment>
<evidence type="ECO:0000256" key="11">
    <source>
        <dbReference type="ARBA" id="ARBA00022842"/>
    </source>
</evidence>
<feature type="binding site" evidence="18">
    <location>
        <position position="121"/>
    </location>
    <ligand>
        <name>substrate</name>
    </ligand>
</feature>
<dbReference type="SUPFAM" id="SSF89562">
    <property type="entry name" value="RraA-like"/>
    <property type="match status" value="1"/>
</dbReference>
<dbReference type="InterPro" id="IPR005493">
    <property type="entry name" value="RraA/RraA-like"/>
</dbReference>
<evidence type="ECO:0000256" key="14">
    <source>
        <dbReference type="ARBA" id="ARBA00030169"/>
    </source>
</evidence>
<organism evidence="19 20">
    <name type="scientific">Pseudonocardia sulfidoxydans NBRC 16205</name>
    <dbReference type="NCBI Taxonomy" id="1223511"/>
    <lineage>
        <taxon>Bacteria</taxon>
        <taxon>Bacillati</taxon>
        <taxon>Actinomycetota</taxon>
        <taxon>Actinomycetes</taxon>
        <taxon>Pseudonocardiales</taxon>
        <taxon>Pseudonocardiaceae</taxon>
        <taxon>Pseudonocardia</taxon>
    </lineage>
</organism>
<feature type="binding site" evidence="18">
    <location>
        <position position="122"/>
    </location>
    <ligand>
        <name>Mg(2+)</name>
        <dbReference type="ChEBI" id="CHEBI:18420"/>
    </ligand>
</feature>
<dbReference type="RefSeq" id="WP_246114933.1">
    <property type="nucleotide sequence ID" value="NZ_BJVJ01000005.1"/>
</dbReference>
<dbReference type="FunFam" id="3.50.30.40:FF:000002">
    <property type="entry name" value="4-carboxy-4-hydroxy-2-oxoadipate aldolase/oxaloacetate decarboxylase"/>
    <property type="match status" value="1"/>
</dbReference>
<feature type="binding site" evidence="18">
    <location>
        <begin position="99"/>
        <end position="102"/>
    </location>
    <ligand>
        <name>substrate</name>
    </ligand>
</feature>
<protein>
    <recommendedName>
        <fullName evidence="9">Putative 4-hydroxy-4-methyl-2-oxoglutarate aldolase</fullName>
        <ecNumber evidence="8">4.1.1.112</ecNumber>
        <ecNumber evidence="7">4.1.3.17</ecNumber>
    </recommendedName>
    <alternativeName>
        <fullName evidence="15">Oxaloacetate decarboxylase</fullName>
    </alternativeName>
    <alternativeName>
        <fullName evidence="14">RraA-like protein</fullName>
    </alternativeName>
</protein>
<evidence type="ECO:0000256" key="4">
    <source>
        <dbReference type="ARBA" id="ARBA00008621"/>
    </source>
</evidence>
<dbReference type="CDD" id="cd16841">
    <property type="entry name" value="RraA_family"/>
    <property type="match status" value="1"/>
</dbReference>
<dbReference type="EMBL" id="BJVJ01000005">
    <property type="protein sequence ID" value="GEL21956.1"/>
    <property type="molecule type" value="Genomic_DNA"/>
</dbReference>
<comment type="cofactor">
    <cofactor evidence="2 18">
        <name>Mg(2+)</name>
        <dbReference type="ChEBI" id="CHEBI:18420"/>
    </cofactor>
</comment>
<dbReference type="PANTHER" id="PTHR33254">
    <property type="entry name" value="4-HYDROXY-4-METHYL-2-OXOGLUTARATE ALDOLASE 3-RELATED"/>
    <property type="match status" value="1"/>
</dbReference>
<dbReference type="EC" id="4.1.3.17" evidence="7"/>
<evidence type="ECO:0000256" key="10">
    <source>
        <dbReference type="ARBA" id="ARBA00022723"/>
    </source>
</evidence>
<dbReference type="GO" id="GO:0047443">
    <property type="term" value="F:4-hydroxy-4-methyl-2-oxoglutarate aldolase activity"/>
    <property type="evidence" value="ECO:0007669"/>
    <property type="project" value="UniProtKB-EC"/>
</dbReference>
<evidence type="ECO:0000256" key="9">
    <source>
        <dbReference type="ARBA" id="ARBA00016549"/>
    </source>
</evidence>
<evidence type="ECO:0000256" key="5">
    <source>
        <dbReference type="ARBA" id="ARBA00011233"/>
    </source>
</evidence>
<comment type="similarity">
    <text evidence="17">Belongs to the LigK/PcmE family.</text>
</comment>
<name>A0A511DAX0_9PSEU</name>
<sequence>MSALSRHVVVRSSVSPDPAAVEELRAQGVATVHEAQGRRGLLDPRVQPRQQGAAIAGRAVTVLSHPGDNLMIHAAVEQCEPGDVLVVTTTSDSTDGMFGELLAVSLAARGVVGLVTGAGVRDTAELRAMGFPVWSRAVSAQGTVKNSPGSVNVPIVVAGARVEPGDVIVADDDGVVVVAREEAPDVAAAGNARRRSEEEKRARFAAGELGLDMYGLRADLERLGVTYIDAAPGS</sequence>
<evidence type="ECO:0000256" key="8">
    <source>
        <dbReference type="ARBA" id="ARBA00012947"/>
    </source>
</evidence>
<dbReference type="Gene3D" id="3.50.30.40">
    <property type="entry name" value="Ribonuclease E inhibitor RraA/RraA-like"/>
    <property type="match status" value="1"/>
</dbReference>
<dbReference type="EC" id="4.1.1.112" evidence="8"/>
<evidence type="ECO:0000256" key="17">
    <source>
        <dbReference type="ARBA" id="ARBA00061585"/>
    </source>
</evidence>
<comment type="caution">
    <text evidence="19">The sequence shown here is derived from an EMBL/GenBank/DDBJ whole genome shotgun (WGS) entry which is preliminary data.</text>
</comment>
<keyword evidence="10 18" id="KW-0479">Metal-binding</keyword>
<evidence type="ECO:0000256" key="6">
    <source>
        <dbReference type="ARBA" id="ARBA00011643"/>
    </source>
</evidence>
<evidence type="ECO:0000256" key="12">
    <source>
        <dbReference type="ARBA" id="ARBA00023239"/>
    </source>
</evidence>
<evidence type="ECO:0000256" key="3">
    <source>
        <dbReference type="ARBA" id="ARBA00001968"/>
    </source>
</evidence>
<evidence type="ECO:0000313" key="19">
    <source>
        <dbReference type="EMBL" id="GEL21956.1"/>
    </source>
</evidence>
<comment type="function">
    <text evidence="13">Catalyzes the aldol cleavage of 4-hydroxy-4-methyl-2-oxoglutarate (HMG) into 2 molecules of pyruvate. Also contains a secondary oxaloacetate (OAA) decarboxylase activity due to the common pyruvate enolate transition state formed following C-C bond cleavage in the retro-aldol and decarboxylation reactions.</text>
</comment>
<evidence type="ECO:0000256" key="2">
    <source>
        <dbReference type="ARBA" id="ARBA00001946"/>
    </source>
</evidence>
<keyword evidence="11 18" id="KW-0460">Magnesium</keyword>
<dbReference type="GO" id="GO:0008948">
    <property type="term" value="F:oxaloacetate decarboxylase activity"/>
    <property type="evidence" value="ECO:0007669"/>
    <property type="project" value="UniProtKB-EC"/>
</dbReference>
<accession>A0A511DAX0</accession>
<dbReference type="Pfam" id="PF03737">
    <property type="entry name" value="RraA-like"/>
    <property type="match status" value="1"/>
</dbReference>
<comment type="catalytic activity">
    <reaction evidence="1">
        <text>4-hydroxy-4-methyl-2-oxoglutarate = 2 pyruvate</text>
        <dbReference type="Rhea" id="RHEA:22748"/>
        <dbReference type="ChEBI" id="CHEBI:15361"/>
        <dbReference type="ChEBI" id="CHEBI:58276"/>
        <dbReference type="EC" id="4.1.3.17"/>
    </reaction>
</comment>
<comment type="subunit">
    <text evidence="6">Homohexamer.</text>
</comment>
<dbReference type="AlphaFoldDB" id="A0A511DAX0"/>
<reference evidence="19 20" key="1">
    <citation type="submission" date="2019-07" db="EMBL/GenBank/DDBJ databases">
        <title>Whole genome shotgun sequence of Pseudonocardia sulfidoxydans NBRC 16205.</title>
        <authorList>
            <person name="Hosoyama A."/>
            <person name="Uohara A."/>
            <person name="Ohji S."/>
            <person name="Ichikawa N."/>
        </authorList>
    </citation>
    <scope>NUCLEOTIDE SEQUENCE [LARGE SCALE GENOMIC DNA]</scope>
    <source>
        <strain evidence="19 20">NBRC 16205</strain>
    </source>
</reference>
<keyword evidence="12" id="KW-0456">Lyase</keyword>
<dbReference type="GO" id="GO:0032787">
    <property type="term" value="P:monocarboxylic acid metabolic process"/>
    <property type="evidence" value="ECO:0007669"/>
    <property type="project" value="UniProtKB-ARBA"/>
</dbReference>
<comment type="subunit">
    <text evidence="5">Homotrimer.</text>
</comment>
<dbReference type="Proteomes" id="UP000321685">
    <property type="component" value="Unassembled WGS sequence"/>
</dbReference>